<gene>
    <name evidence="1" type="ORF">PFCIRM138_00765</name>
</gene>
<proteinExistence type="predicted"/>
<reference evidence="1" key="1">
    <citation type="submission" date="2014-08" db="EMBL/GenBank/DDBJ databases">
        <authorList>
            <person name="Falentin Helene"/>
        </authorList>
    </citation>
    <scope>NUCLEOTIDE SEQUENCE</scope>
</reference>
<protein>
    <recommendedName>
        <fullName evidence="2">PF11228 family protein</fullName>
    </recommendedName>
</protein>
<dbReference type="Pfam" id="PF11228">
    <property type="entry name" value="DUF3027"/>
    <property type="match status" value="1"/>
</dbReference>
<organism evidence="1">
    <name type="scientific">Propionibacterium freudenreichii subsp. freudenreichii</name>
    <dbReference type="NCBI Taxonomy" id="66712"/>
    <lineage>
        <taxon>Bacteria</taxon>
        <taxon>Bacillati</taxon>
        <taxon>Actinomycetota</taxon>
        <taxon>Actinomycetes</taxon>
        <taxon>Propionibacteriales</taxon>
        <taxon>Propionibacteriaceae</taxon>
        <taxon>Propionibacterium</taxon>
    </lineage>
</organism>
<dbReference type="InterPro" id="IPR021391">
    <property type="entry name" value="DUF3027"/>
</dbReference>
<dbReference type="GeneID" id="61221574"/>
<dbReference type="EMBL" id="LM676434">
    <property type="protein sequence ID" value="CEP27296.1"/>
    <property type="molecule type" value="Genomic_DNA"/>
</dbReference>
<name>A0A068VTA5_PROFF</name>
<evidence type="ECO:0008006" key="2">
    <source>
        <dbReference type="Google" id="ProtNLM"/>
    </source>
</evidence>
<dbReference type="KEGG" id="pfre:RM25_1739"/>
<dbReference type="PATRIC" id="fig|66712.6.peg.1770"/>
<dbReference type="AlphaFoldDB" id="A0A068VTA5"/>
<accession>A0A068VTA5</accession>
<dbReference type="RefSeq" id="WP_013161683.1">
    <property type="nucleotide sequence ID" value="NZ_CP010341.1"/>
</dbReference>
<evidence type="ECO:0000313" key="1">
    <source>
        <dbReference type="EMBL" id="CEP27296.1"/>
    </source>
</evidence>
<sequence>MATVKAALKPDTVLSAAIEVAQTAAEHQAGDFGVGEHLGFRMEGDRVLTHFFACPHPGYVGWHWAVTLTRPPRARTATVDEVVLLPGEGALPTPQWVPWSQRVRPGDVTPGSLLPTPDNDPRLEPGFTGGEMAADDDPAEWSETRAIVADLGLGRERVLSHEGRSEAAQRWIEGAAGPDNPSTEHAPAYCLTCGYFQRLSGSLGVEFGVCTNSFAPRDGKVVSVDHGCGGHSDVVADERGIELPEPVYDTISIEQSLFD</sequence>